<sequence>MKNSTILIATSKDAPLDRLAQKLETLRAIPARAVVLLVAQMPVFPYSAIGLPPFGPIDIPPEWQEEVANLRTSLNDRAQEVEALLQAHDISGEVATATCEPAMLADAIARRAMLCDMAIISEELREPEAIFRQAVYGVLFQSPAGLLLNDPKAAVLSAPKRVFVAWNTHLHSARAVHQALPLLRQADEVVIASFDPVMTELREGEEPGADVAKWLTHHGCTVTVQQYPSGGKDIAECILDRSKEVGADLIVMGAYGHSRMRETIFGGTTHSMIAQSDRAVFLGR</sequence>
<dbReference type="Proteomes" id="UP000298631">
    <property type="component" value="Plasmid unnamed1"/>
</dbReference>
<dbReference type="InterPro" id="IPR006016">
    <property type="entry name" value="UspA"/>
</dbReference>
<gene>
    <name evidence="2" type="ORF">EOK75_19015</name>
</gene>
<dbReference type="OrthoDB" id="9804721at2"/>
<accession>A0A4V1E1D7</accession>
<dbReference type="KEGG" id="pseb:EOK75_19015"/>
<dbReference type="AlphaFoldDB" id="A0A4V1E1D7"/>
<protein>
    <submittedName>
        <fullName evidence="2">Universal stress protein</fullName>
    </submittedName>
</protein>
<keyword evidence="2" id="KW-0614">Plasmid</keyword>
<reference evidence="2 3" key="1">
    <citation type="submission" date="2019-05" db="EMBL/GenBank/DDBJ databases">
        <title>Pseudorhodobacter turbinis sp. nov., isolated from the gut of the Korean turban shell.</title>
        <authorList>
            <person name="Jeong Y.-S."/>
            <person name="Kang W.-R."/>
            <person name="Bae J.-W."/>
        </authorList>
    </citation>
    <scope>NUCLEOTIDE SEQUENCE [LARGE SCALE GENOMIC DNA]</scope>
    <source>
        <strain evidence="2 3">S12M18</strain>
        <plasmid evidence="2 3">unnamed1</plasmid>
    </source>
</reference>
<dbReference type="RefSeq" id="WP_137195582.1">
    <property type="nucleotide sequence ID" value="NZ_CP039965.1"/>
</dbReference>
<evidence type="ECO:0000313" key="2">
    <source>
        <dbReference type="EMBL" id="QCO57774.1"/>
    </source>
</evidence>
<evidence type="ECO:0000259" key="1">
    <source>
        <dbReference type="Pfam" id="PF00582"/>
    </source>
</evidence>
<evidence type="ECO:0000313" key="3">
    <source>
        <dbReference type="Proteomes" id="UP000298631"/>
    </source>
</evidence>
<dbReference type="Gene3D" id="3.40.50.12370">
    <property type="match status" value="1"/>
</dbReference>
<keyword evidence="3" id="KW-1185">Reference proteome</keyword>
<proteinExistence type="predicted"/>
<feature type="domain" description="UspA" evidence="1">
    <location>
        <begin position="161"/>
        <end position="280"/>
    </location>
</feature>
<dbReference type="SUPFAM" id="SSF52402">
    <property type="entry name" value="Adenine nucleotide alpha hydrolases-like"/>
    <property type="match status" value="1"/>
</dbReference>
<dbReference type="Pfam" id="PF00582">
    <property type="entry name" value="Usp"/>
    <property type="match status" value="1"/>
</dbReference>
<geneLocation type="plasmid" evidence="2 3">
    <name>unnamed1</name>
</geneLocation>
<organism evidence="2 3">
    <name type="scientific">Pseudorhodobacter turbinis</name>
    <dbReference type="NCBI Taxonomy" id="2500533"/>
    <lineage>
        <taxon>Bacteria</taxon>
        <taxon>Pseudomonadati</taxon>
        <taxon>Pseudomonadota</taxon>
        <taxon>Alphaproteobacteria</taxon>
        <taxon>Rhodobacterales</taxon>
        <taxon>Paracoccaceae</taxon>
        <taxon>Pseudorhodobacter</taxon>
    </lineage>
</organism>
<dbReference type="EMBL" id="CP039965">
    <property type="protein sequence ID" value="QCO57774.1"/>
    <property type="molecule type" value="Genomic_DNA"/>
</dbReference>
<dbReference type="CDD" id="cd00293">
    <property type="entry name" value="USP-like"/>
    <property type="match status" value="1"/>
</dbReference>
<name>A0A4V1E1D7_9RHOB</name>